<gene>
    <name evidence="1" type="ORF">ILEXP_LOCUS36536</name>
</gene>
<evidence type="ECO:0000313" key="2">
    <source>
        <dbReference type="Proteomes" id="UP001642360"/>
    </source>
</evidence>
<sequence>MSNPTDLVSWSLQMIKMTSNSPRLKLHDLPRNLHYVTISYIETAGSTTTRQKALKEQYFFSCNCPHCIKAQFDDIQESAILEGYICKDNACNGFLLRDSDNKGFICQQCGLFRDKEEIKNIASEVKVVSEKASLTLSAGHKTEASALYKMVEKLQVKLYHQFSINLMRTWENLLKVFMELEDWKQALTYCKLTIPTYQSKLLSLS</sequence>
<reference evidence="1 2" key="1">
    <citation type="submission" date="2024-02" db="EMBL/GenBank/DDBJ databases">
        <authorList>
            <person name="Vignale AGUSTIN F."/>
            <person name="Sosa J E."/>
            <person name="Modenutti C."/>
        </authorList>
    </citation>
    <scope>NUCLEOTIDE SEQUENCE [LARGE SCALE GENOMIC DNA]</scope>
</reference>
<proteinExistence type="predicted"/>
<dbReference type="InterPro" id="IPR011990">
    <property type="entry name" value="TPR-like_helical_dom_sf"/>
</dbReference>
<evidence type="ECO:0008006" key="3">
    <source>
        <dbReference type="Google" id="ProtNLM"/>
    </source>
</evidence>
<dbReference type="PANTHER" id="PTHR12197">
    <property type="entry name" value="HISTONE-LYSINE N-METHYLTRANSFERASE SMYD"/>
    <property type="match status" value="1"/>
</dbReference>
<dbReference type="EMBL" id="CAUOFW020004791">
    <property type="protein sequence ID" value="CAK9167274.1"/>
    <property type="molecule type" value="Genomic_DNA"/>
</dbReference>
<evidence type="ECO:0000313" key="1">
    <source>
        <dbReference type="EMBL" id="CAK9167274.1"/>
    </source>
</evidence>
<dbReference type="PANTHER" id="PTHR12197:SF251">
    <property type="entry name" value="EG:BACR7C10.4 PROTEIN"/>
    <property type="match status" value="1"/>
</dbReference>
<dbReference type="InterPro" id="IPR050869">
    <property type="entry name" value="H3K4_H4K5_MeTrfase"/>
</dbReference>
<name>A0ABC8TD45_9AQUA</name>
<organism evidence="1 2">
    <name type="scientific">Ilex paraguariensis</name>
    <name type="common">yerba mate</name>
    <dbReference type="NCBI Taxonomy" id="185542"/>
    <lineage>
        <taxon>Eukaryota</taxon>
        <taxon>Viridiplantae</taxon>
        <taxon>Streptophyta</taxon>
        <taxon>Embryophyta</taxon>
        <taxon>Tracheophyta</taxon>
        <taxon>Spermatophyta</taxon>
        <taxon>Magnoliopsida</taxon>
        <taxon>eudicotyledons</taxon>
        <taxon>Gunneridae</taxon>
        <taxon>Pentapetalae</taxon>
        <taxon>asterids</taxon>
        <taxon>campanulids</taxon>
        <taxon>Aquifoliales</taxon>
        <taxon>Aquifoliaceae</taxon>
        <taxon>Ilex</taxon>
    </lineage>
</organism>
<protein>
    <recommendedName>
        <fullName evidence="3">Histone-lysine N-methyltransferase ASHR1</fullName>
    </recommendedName>
</protein>
<keyword evidence="2" id="KW-1185">Reference proteome</keyword>
<dbReference type="Gene3D" id="1.25.40.10">
    <property type="entry name" value="Tetratricopeptide repeat domain"/>
    <property type="match status" value="1"/>
</dbReference>
<dbReference type="Proteomes" id="UP001642360">
    <property type="component" value="Unassembled WGS sequence"/>
</dbReference>
<accession>A0ABC8TD45</accession>
<dbReference type="AlphaFoldDB" id="A0ABC8TD45"/>
<comment type="caution">
    <text evidence="1">The sequence shown here is derived from an EMBL/GenBank/DDBJ whole genome shotgun (WGS) entry which is preliminary data.</text>
</comment>